<dbReference type="Gene3D" id="3.40.50.150">
    <property type="entry name" value="Vaccinia Virus protein VP39"/>
    <property type="match status" value="1"/>
</dbReference>
<dbReference type="GO" id="GO:0032259">
    <property type="term" value="P:methylation"/>
    <property type="evidence" value="ECO:0007669"/>
    <property type="project" value="UniProtKB-KW"/>
</dbReference>
<dbReference type="EMBL" id="GBBM01002435">
    <property type="protein sequence ID" value="JAC32983.1"/>
    <property type="molecule type" value="mRNA"/>
</dbReference>
<sequence>MASFPKASLNTADAAQYINRHSAIHPVLEKLQARTWELFGNRGFMLSDPPTLNMFELLLRATGAKKYLEIGVFTGLSALSAALALPPDGVVVGLDTSQEYADVGIPFFKEAGVDHKIDLRIGDGIQSLDALISEGQSGCFDFAFIDAAKEEYEDYYERCLKLVRKGGIIALDNVLWQGHVYDESISNSKVDALRKINEKLPKDERVHTCILTVGDGVMLALIK</sequence>
<evidence type="ECO:0000256" key="3">
    <source>
        <dbReference type="ARBA" id="ARBA00022691"/>
    </source>
</evidence>
<organism evidence="5">
    <name type="scientific">Amblyomma triste</name>
    <name type="common">Neotropical tick</name>
    <dbReference type="NCBI Taxonomy" id="251400"/>
    <lineage>
        <taxon>Eukaryota</taxon>
        <taxon>Metazoa</taxon>
        <taxon>Ecdysozoa</taxon>
        <taxon>Arthropoda</taxon>
        <taxon>Chelicerata</taxon>
        <taxon>Arachnida</taxon>
        <taxon>Acari</taxon>
        <taxon>Parasitiformes</taxon>
        <taxon>Ixodida</taxon>
        <taxon>Ixodoidea</taxon>
        <taxon>Ixodidae</taxon>
        <taxon>Amblyomminae</taxon>
        <taxon>Amblyomma</taxon>
    </lineage>
</organism>
<keyword evidence="3" id="KW-0949">S-adenosyl-L-methionine</keyword>
<dbReference type="InterPro" id="IPR050362">
    <property type="entry name" value="Cation-dep_OMT"/>
</dbReference>
<reference evidence="5" key="1">
    <citation type="submission" date="2014-03" db="EMBL/GenBank/DDBJ databases">
        <title>The sialotranscriptome of Amblyomma triste, Amblyomma parvum and Amblyomma cajennense ticks, uncovered by 454-based RNA-seq.</title>
        <authorList>
            <person name="Garcia G.R."/>
            <person name="Gardinassi L.G."/>
            <person name="Ribeiro J.M."/>
            <person name="Anatriello E."/>
            <person name="Ferreira B.R."/>
            <person name="Moreira H.N."/>
            <person name="Mafra C."/>
            <person name="Olegario M.M."/>
            <person name="Szabo P.J."/>
            <person name="Miranda-Santos I.K."/>
            <person name="Maruyama S.R."/>
        </authorList>
    </citation>
    <scope>NUCLEOTIDE SEQUENCE</scope>
    <source>
        <strain evidence="5">Mato Grasso do Sul</strain>
        <tissue evidence="5">Salivary glands</tissue>
    </source>
</reference>
<evidence type="ECO:0000256" key="2">
    <source>
        <dbReference type="ARBA" id="ARBA00022679"/>
    </source>
</evidence>
<dbReference type="SUPFAM" id="SSF53335">
    <property type="entry name" value="S-adenosyl-L-methionine-dependent methyltransferases"/>
    <property type="match status" value="1"/>
</dbReference>
<evidence type="ECO:0000256" key="4">
    <source>
        <dbReference type="ARBA" id="ARBA00023453"/>
    </source>
</evidence>
<keyword evidence="2 5" id="KW-0808">Transferase</keyword>
<proteinExistence type="evidence at transcript level"/>
<dbReference type="GO" id="GO:0008171">
    <property type="term" value="F:O-methyltransferase activity"/>
    <property type="evidence" value="ECO:0007669"/>
    <property type="project" value="InterPro"/>
</dbReference>
<dbReference type="PROSITE" id="PS51682">
    <property type="entry name" value="SAM_OMT_I"/>
    <property type="match status" value="1"/>
</dbReference>
<keyword evidence="1 5" id="KW-0489">Methyltransferase</keyword>
<comment type="similarity">
    <text evidence="4">Belongs to the class I-like SAM-binding methyltransferase superfamily. Cation-dependent O-methyltransferase family.</text>
</comment>
<name>A0A023GIZ8_AMBTT</name>
<dbReference type="PANTHER" id="PTHR10509">
    <property type="entry name" value="O-METHYLTRANSFERASE-RELATED"/>
    <property type="match status" value="1"/>
</dbReference>
<accession>A0A023GIZ8</accession>
<evidence type="ECO:0000256" key="1">
    <source>
        <dbReference type="ARBA" id="ARBA00022603"/>
    </source>
</evidence>
<dbReference type="PANTHER" id="PTHR10509:SF93">
    <property type="entry name" value="CATECHOL O-METHYLTRANSFERASE DOMAIN-CONTAINING PROTEIN 1"/>
    <property type="match status" value="1"/>
</dbReference>
<dbReference type="InterPro" id="IPR029063">
    <property type="entry name" value="SAM-dependent_MTases_sf"/>
</dbReference>
<evidence type="ECO:0000313" key="5">
    <source>
        <dbReference type="EMBL" id="JAC32983.1"/>
    </source>
</evidence>
<dbReference type="AlphaFoldDB" id="A0A023GIZ8"/>
<dbReference type="InterPro" id="IPR002935">
    <property type="entry name" value="SAM_O-MeTrfase"/>
</dbReference>
<dbReference type="GO" id="GO:0008757">
    <property type="term" value="F:S-adenosylmethionine-dependent methyltransferase activity"/>
    <property type="evidence" value="ECO:0007669"/>
    <property type="project" value="TreeGrafter"/>
</dbReference>
<dbReference type="Pfam" id="PF01596">
    <property type="entry name" value="Methyltransf_3"/>
    <property type="match status" value="1"/>
</dbReference>
<protein>
    <submittedName>
        <fullName evidence="5">Putative o-methyltransferase</fullName>
    </submittedName>
</protein>